<proteinExistence type="predicted"/>
<comment type="caution">
    <text evidence="1">The sequence shown here is derived from an EMBL/GenBank/DDBJ whole genome shotgun (WGS) entry which is preliminary data.</text>
</comment>
<evidence type="ECO:0000313" key="2">
    <source>
        <dbReference type="Proteomes" id="UP000239522"/>
    </source>
</evidence>
<sequence>MKPILAIQENEEIPLPKKYHKINNLCAIIYDQLTELYTEENYKDLNSTVVNFKKGQSKVKELKKKKINPLEWLEENELTDDIEIIVSKQILMAVTSDFINFVFESLYTAKREKMTIAYALLRKPITDLLFILEQLLVDRKEFIHRFYHIGEPKEYDPSNRKIDKLAIIENAIEKIRIGNLFSGEYIYDLRYNKEFDIGFNGLTNQAIHIVTNDRNYKTEEQNLNFVFSNKENTESYFEHYYNLVPYLLIYSVSVIDEIVFEILKDSDNQKLKIVKEFRRLIAMLLSTEYIGIRTKKNNKEIFSLIKDKIKIKCPNCENINSIERADCELFFETEILLCTSCLQNILITDESIESINNFWN</sequence>
<evidence type="ECO:0000313" key="1">
    <source>
        <dbReference type="EMBL" id="PQB07858.1"/>
    </source>
</evidence>
<dbReference type="OrthoDB" id="2111564at2"/>
<organism evidence="1 2">
    <name type="scientific">Polaribacter filamentus</name>
    <dbReference type="NCBI Taxonomy" id="53483"/>
    <lineage>
        <taxon>Bacteria</taxon>
        <taxon>Pseudomonadati</taxon>
        <taxon>Bacteroidota</taxon>
        <taxon>Flavobacteriia</taxon>
        <taxon>Flavobacteriales</taxon>
        <taxon>Flavobacteriaceae</taxon>
    </lineage>
</organism>
<dbReference type="RefSeq" id="WP_104810063.1">
    <property type="nucleotide sequence ID" value="NZ_MQUA01000013.1"/>
</dbReference>
<dbReference type="Proteomes" id="UP000239522">
    <property type="component" value="Unassembled WGS sequence"/>
</dbReference>
<reference evidence="1 2" key="1">
    <citation type="submission" date="2016-11" db="EMBL/GenBank/DDBJ databases">
        <title>Trade-off between light-utilization and light-protection in marine flavobacteria.</title>
        <authorList>
            <person name="Kumagai Y."/>
        </authorList>
    </citation>
    <scope>NUCLEOTIDE SEQUENCE [LARGE SCALE GENOMIC DNA]</scope>
    <source>
        <strain evidence="1 2">ATCC 700397</strain>
    </source>
</reference>
<keyword evidence="2" id="KW-1185">Reference proteome</keyword>
<dbReference type="AlphaFoldDB" id="A0A2S7KZE5"/>
<name>A0A2S7KZE5_9FLAO</name>
<accession>A0A2S7KZE5</accession>
<dbReference type="EMBL" id="MQUA01000013">
    <property type="protein sequence ID" value="PQB07858.1"/>
    <property type="molecule type" value="Genomic_DNA"/>
</dbReference>
<gene>
    <name evidence="1" type="ORF">BST83_12375</name>
</gene>
<protein>
    <submittedName>
        <fullName evidence="1">Uncharacterized protein</fullName>
    </submittedName>
</protein>